<dbReference type="Proteomes" id="UP000662814">
    <property type="component" value="Chromosome"/>
</dbReference>
<dbReference type="EMBL" id="CP061169">
    <property type="protein sequence ID" value="QPZ39917.1"/>
    <property type="molecule type" value="Genomic_DNA"/>
</dbReference>
<keyword evidence="12" id="KW-1185">Reference proteome</keyword>
<dbReference type="Pfam" id="PF23539">
    <property type="entry name" value="DUF7134"/>
    <property type="match status" value="1"/>
</dbReference>
<evidence type="ECO:0000256" key="8">
    <source>
        <dbReference type="ARBA" id="ARBA00023012"/>
    </source>
</evidence>
<evidence type="ECO:0000256" key="3">
    <source>
        <dbReference type="ARBA" id="ARBA00022553"/>
    </source>
</evidence>
<evidence type="ECO:0000256" key="1">
    <source>
        <dbReference type="ARBA" id="ARBA00000085"/>
    </source>
</evidence>
<dbReference type="InterPro" id="IPR050482">
    <property type="entry name" value="Sensor_HK_TwoCompSys"/>
</dbReference>
<dbReference type="InterPro" id="IPR003594">
    <property type="entry name" value="HATPase_dom"/>
</dbReference>
<proteinExistence type="predicted"/>
<feature type="domain" description="Histidine kinase/HSP90-like ATPase" evidence="10">
    <location>
        <begin position="323"/>
        <end position="415"/>
    </location>
</feature>
<reference evidence="11 12" key="1">
    <citation type="submission" date="2020-12" db="EMBL/GenBank/DDBJ databases">
        <title>Microbacterium sp. HY060.</title>
        <authorList>
            <person name="Zhou J."/>
        </authorList>
    </citation>
    <scope>NUCLEOTIDE SEQUENCE [LARGE SCALE GENOMIC DNA]</scope>
    <source>
        <strain evidence="11 12">HY60</strain>
    </source>
</reference>
<dbReference type="SMART" id="SM00387">
    <property type="entry name" value="HATPase_c"/>
    <property type="match status" value="1"/>
</dbReference>
<evidence type="ECO:0000256" key="9">
    <source>
        <dbReference type="SAM" id="Phobius"/>
    </source>
</evidence>
<dbReference type="CDD" id="cd16917">
    <property type="entry name" value="HATPase_UhpB-NarQ-NarX-like"/>
    <property type="match status" value="1"/>
</dbReference>
<evidence type="ECO:0000256" key="7">
    <source>
        <dbReference type="ARBA" id="ARBA00022840"/>
    </source>
</evidence>
<keyword evidence="9" id="KW-0812">Transmembrane</keyword>
<dbReference type="EC" id="2.7.13.3" evidence="2"/>
<dbReference type="InterPro" id="IPR011712">
    <property type="entry name" value="Sig_transdc_His_kin_sub3_dim/P"/>
</dbReference>
<dbReference type="InterPro" id="IPR036890">
    <property type="entry name" value="HATPase_C_sf"/>
</dbReference>
<feature type="transmembrane region" description="Helical" evidence="9">
    <location>
        <begin position="92"/>
        <end position="125"/>
    </location>
</feature>
<organism evidence="11 12">
    <name type="scientific">Paramicrobacterium chengjingii</name>
    <dbReference type="NCBI Taxonomy" id="2769067"/>
    <lineage>
        <taxon>Bacteria</taxon>
        <taxon>Bacillati</taxon>
        <taxon>Actinomycetota</taxon>
        <taxon>Actinomycetes</taxon>
        <taxon>Micrococcales</taxon>
        <taxon>Microbacteriaceae</taxon>
        <taxon>Paramicrobacterium</taxon>
    </lineage>
</organism>
<comment type="catalytic activity">
    <reaction evidence="1">
        <text>ATP + protein L-histidine = ADP + protein N-phospho-L-histidine.</text>
        <dbReference type="EC" id="2.7.13.3"/>
    </reaction>
</comment>
<dbReference type="SUPFAM" id="SSF55874">
    <property type="entry name" value="ATPase domain of HSP90 chaperone/DNA topoisomerase II/histidine kinase"/>
    <property type="match status" value="1"/>
</dbReference>
<dbReference type="Gene3D" id="3.30.565.10">
    <property type="entry name" value="Histidine kinase-like ATPase, C-terminal domain"/>
    <property type="match status" value="1"/>
</dbReference>
<evidence type="ECO:0000313" key="12">
    <source>
        <dbReference type="Proteomes" id="UP000662814"/>
    </source>
</evidence>
<keyword evidence="7" id="KW-0067">ATP-binding</keyword>
<keyword evidence="4" id="KW-0808">Transferase</keyword>
<evidence type="ECO:0000256" key="2">
    <source>
        <dbReference type="ARBA" id="ARBA00012438"/>
    </source>
</evidence>
<dbReference type="InterPro" id="IPR055558">
    <property type="entry name" value="DUF7134"/>
</dbReference>
<keyword evidence="8" id="KW-0902">Two-component regulatory system</keyword>
<feature type="transmembrane region" description="Helical" evidence="9">
    <location>
        <begin position="167"/>
        <end position="184"/>
    </location>
</feature>
<evidence type="ECO:0000256" key="4">
    <source>
        <dbReference type="ARBA" id="ARBA00022679"/>
    </source>
</evidence>
<dbReference type="Gene3D" id="1.20.5.1930">
    <property type="match status" value="1"/>
</dbReference>
<feature type="transmembrane region" description="Helical" evidence="9">
    <location>
        <begin position="29"/>
        <end position="47"/>
    </location>
</feature>
<gene>
    <name evidence="11" type="ORF">HCR76_07850</name>
</gene>
<dbReference type="PANTHER" id="PTHR24421:SF10">
    <property type="entry name" value="NITRATE_NITRITE SENSOR PROTEIN NARQ"/>
    <property type="match status" value="1"/>
</dbReference>
<dbReference type="Pfam" id="PF02518">
    <property type="entry name" value="HATPase_c"/>
    <property type="match status" value="1"/>
</dbReference>
<feature type="transmembrane region" description="Helical" evidence="9">
    <location>
        <begin position="68"/>
        <end position="86"/>
    </location>
</feature>
<evidence type="ECO:0000313" key="11">
    <source>
        <dbReference type="EMBL" id="QPZ39917.1"/>
    </source>
</evidence>
<evidence type="ECO:0000256" key="6">
    <source>
        <dbReference type="ARBA" id="ARBA00022777"/>
    </source>
</evidence>
<keyword evidence="9" id="KW-0472">Membrane</keyword>
<keyword evidence="5" id="KW-0547">Nucleotide-binding</keyword>
<sequence>MSAVSSSSPRKLPRPSGRVGRVVAAHPRTIDAILVGLLAAVWLLAIAQDELAVSGSIGSNADGSYQGWIVVVRYLMAVISCAALLFRRNHPIIVFALVAAIGVFTLMYGWAGILATAIAVYSLGAHQSDRAARAARIAQLAFAAFAVVILVYGFSGQDQVLGGPGNTLFAIVVLFAILVVGISIRERRLYVSALLSHAESLEREQEQNARLAVADEREHIAREMHDVIAHGLTVMVRLADGARSRLGETTEYADVSRAVGHIAETGRRSLADTRRMLGALGDQEASHEPQPTVDQIPTLIEDYVRAGVPVSVHQRGTAPPSPGAQLAVYRTVQEALTNVLKHADSPTEVSVELDFSDGCVVTVSDDGKQQSAGVEHGSGRGLTGMLQRAAIFGGVASARREGSMWIVRFTIPDQEGVIQ</sequence>
<dbReference type="PANTHER" id="PTHR24421">
    <property type="entry name" value="NITRATE/NITRITE SENSOR PROTEIN NARX-RELATED"/>
    <property type="match status" value="1"/>
</dbReference>
<dbReference type="Pfam" id="PF07730">
    <property type="entry name" value="HisKA_3"/>
    <property type="match status" value="1"/>
</dbReference>
<protein>
    <recommendedName>
        <fullName evidence="2">histidine kinase</fullName>
        <ecNumber evidence="2">2.7.13.3</ecNumber>
    </recommendedName>
</protein>
<keyword evidence="6" id="KW-0418">Kinase</keyword>
<evidence type="ECO:0000256" key="5">
    <source>
        <dbReference type="ARBA" id="ARBA00022741"/>
    </source>
</evidence>
<keyword evidence="9" id="KW-1133">Transmembrane helix</keyword>
<accession>A0ABX6YNR1</accession>
<keyword evidence="3" id="KW-0597">Phosphoprotein</keyword>
<feature type="transmembrane region" description="Helical" evidence="9">
    <location>
        <begin position="137"/>
        <end position="155"/>
    </location>
</feature>
<dbReference type="RefSeq" id="WP_166989767.1">
    <property type="nucleotide sequence ID" value="NZ_CP061169.1"/>
</dbReference>
<name>A0ABX6YNR1_9MICO</name>
<evidence type="ECO:0000259" key="10">
    <source>
        <dbReference type="SMART" id="SM00387"/>
    </source>
</evidence>